<organism evidence="2 3">
    <name type="scientific">Massilia terrae</name>
    <dbReference type="NCBI Taxonomy" id="1811224"/>
    <lineage>
        <taxon>Bacteria</taxon>
        <taxon>Pseudomonadati</taxon>
        <taxon>Pseudomonadota</taxon>
        <taxon>Betaproteobacteria</taxon>
        <taxon>Burkholderiales</taxon>
        <taxon>Oxalobacteraceae</taxon>
        <taxon>Telluria group</taxon>
        <taxon>Massilia</taxon>
    </lineage>
</organism>
<keyword evidence="3" id="KW-1185">Reference proteome</keyword>
<evidence type="ECO:0000313" key="3">
    <source>
        <dbReference type="Proteomes" id="UP001204621"/>
    </source>
</evidence>
<dbReference type="EMBL" id="JANUGU010000001">
    <property type="protein sequence ID" value="MCS0657118.1"/>
    <property type="molecule type" value="Genomic_DNA"/>
</dbReference>
<evidence type="ECO:0000313" key="2">
    <source>
        <dbReference type="EMBL" id="MCS0657118.1"/>
    </source>
</evidence>
<dbReference type="Gene3D" id="3.40.50.1110">
    <property type="entry name" value="SGNH hydrolase"/>
    <property type="match status" value="1"/>
</dbReference>
<keyword evidence="1" id="KW-0732">Signal</keyword>
<reference evidence="2 3" key="1">
    <citation type="submission" date="2022-08" db="EMBL/GenBank/DDBJ databases">
        <title>Reclassification of Massilia species as members of the genera Telluria, Duganella, Pseudoduganella, Mokoshia gen. nov. and Zemynaea gen. nov. using orthogonal and non-orthogonal genome-based approaches.</title>
        <authorList>
            <person name="Bowman J.P."/>
        </authorList>
    </citation>
    <scope>NUCLEOTIDE SEQUENCE [LARGE SCALE GENOMIC DNA]</scope>
    <source>
        <strain evidence="2 3">JCM 31606</strain>
    </source>
</reference>
<dbReference type="RefSeq" id="WP_258810276.1">
    <property type="nucleotide sequence ID" value="NZ_JANUGU010000001.1"/>
</dbReference>
<comment type="caution">
    <text evidence="2">The sequence shown here is derived from an EMBL/GenBank/DDBJ whole genome shotgun (WGS) entry which is preliminary data.</text>
</comment>
<dbReference type="InterPro" id="IPR036514">
    <property type="entry name" value="SGNH_hydro_sf"/>
</dbReference>
<dbReference type="Proteomes" id="UP001204621">
    <property type="component" value="Unassembled WGS sequence"/>
</dbReference>
<accession>A0ABT2CT06</accession>
<proteinExistence type="predicted"/>
<feature type="signal peptide" evidence="1">
    <location>
        <begin position="1"/>
        <end position="34"/>
    </location>
</feature>
<dbReference type="SUPFAM" id="SSF52266">
    <property type="entry name" value="SGNH hydrolase"/>
    <property type="match status" value="1"/>
</dbReference>
<sequence>MTRPAGSPEPLTRFATTLRRAALLCCVLAPQAFAANILFVGNSFTFAAGTPIMQYRANTVTDLNQNGTGGVPALFKSFTAQAGLHYDVFLETNPGVGIDWHLDHALGKIGQRRWDTVVLQSYSTLDAAHPGDPATLVRSVKRMAQVLKDKNASVDIRLMATWSRADQTYLPTGHWYGKPIVAMANDVRAGYDQAAAGAGLVNRVIPVGEAWNRAIQSGVADANPFDGIDPGKVNLWGTDNYHASVYGYYLEALTIFGSITGRDPRAMGPQECAAADLGISPESAVALQHIAHEQLSASGVALASSTPAAKHVACATLR</sequence>
<protein>
    <submittedName>
        <fullName evidence="2">PEP-CTERM sorting domain-containing protein</fullName>
    </submittedName>
</protein>
<evidence type="ECO:0000256" key="1">
    <source>
        <dbReference type="SAM" id="SignalP"/>
    </source>
</evidence>
<name>A0ABT2CT06_9BURK</name>
<gene>
    <name evidence="2" type="ORF">NX778_03465</name>
</gene>
<feature type="chain" id="PRO_5046388734" evidence="1">
    <location>
        <begin position="35"/>
        <end position="318"/>
    </location>
</feature>